<proteinExistence type="predicted"/>
<dbReference type="GO" id="GO:0003677">
    <property type="term" value="F:DNA binding"/>
    <property type="evidence" value="ECO:0007669"/>
    <property type="project" value="InterPro"/>
</dbReference>
<reference evidence="2" key="1">
    <citation type="submission" date="2018-11" db="EMBL/GenBank/DDBJ databases">
        <title>Characterization of mobile element carrying drug resistance determinants of Streptococcus suis from China.</title>
        <authorList>
            <person name="Zheng H."/>
        </authorList>
    </citation>
    <scope>NUCLEOTIDE SEQUENCE</scope>
</reference>
<evidence type="ECO:0000313" key="2">
    <source>
        <dbReference type="EMBL" id="QID26084.1"/>
    </source>
</evidence>
<dbReference type="EMBL" id="MK211815">
    <property type="protein sequence ID" value="QID26084.1"/>
    <property type="molecule type" value="Genomic_DNA"/>
</dbReference>
<dbReference type="PROSITE" id="PS50943">
    <property type="entry name" value="HTH_CROC1"/>
    <property type="match status" value="1"/>
</dbReference>
<protein>
    <submittedName>
        <fullName evidence="2">Transcriptional regulator</fullName>
    </submittedName>
</protein>
<name>A0A6G6AVW1_STRSU</name>
<evidence type="ECO:0000259" key="1">
    <source>
        <dbReference type="PROSITE" id="PS50943"/>
    </source>
</evidence>
<feature type="domain" description="HTH cro/C1-type" evidence="1">
    <location>
        <begin position="20"/>
        <end position="46"/>
    </location>
</feature>
<organism evidence="2">
    <name type="scientific">Streptococcus suis</name>
    <dbReference type="NCBI Taxonomy" id="1307"/>
    <lineage>
        <taxon>Bacteria</taxon>
        <taxon>Bacillati</taxon>
        <taxon>Bacillota</taxon>
        <taxon>Bacilli</taxon>
        <taxon>Lactobacillales</taxon>
        <taxon>Streptococcaceae</taxon>
        <taxon>Streptococcus</taxon>
    </lineage>
</organism>
<gene>
    <name evidence="2" type="ORF">YS108-GM000004</name>
</gene>
<accession>A0A6G6AVW1</accession>
<sequence>MISLKNLLQIYFPFLILTMLERGEVALTADVIVQLSKLYNVSTDYLLGLTDCPDRIKLKIK</sequence>
<dbReference type="AlphaFoldDB" id="A0A6G6AVW1"/>
<dbReference type="SUPFAM" id="SSF47413">
    <property type="entry name" value="lambda repressor-like DNA-binding domains"/>
    <property type="match status" value="1"/>
</dbReference>
<dbReference type="InterPro" id="IPR001387">
    <property type="entry name" value="Cro/C1-type_HTH"/>
</dbReference>
<dbReference type="InterPro" id="IPR010982">
    <property type="entry name" value="Lambda_DNA-bd_dom_sf"/>
</dbReference>